<keyword evidence="2" id="KW-1133">Transmembrane helix</keyword>
<keyword evidence="2" id="KW-0472">Membrane</keyword>
<keyword evidence="2" id="KW-0812">Transmembrane</keyword>
<protein>
    <submittedName>
        <fullName evidence="3">Uncharacterized protein</fullName>
    </submittedName>
</protein>
<feature type="non-terminal residue" evidence="3">
    <location>
        <position position="1"/>
    </location>
</feature>
<feature type="transmembrane region" description="Helical" evidence="2">
    <location>
        <begin position="96"/>
        <end position="118"/>
    </location>
</feature>
<gene>
    <name evidence="3" type="ORF">S01H4_30487</name>
</gene>
<reference evidence="3" key="1">
    <citation type="journal article" date="2014" name="Front. Microbiol.">
        <title>High frequency of phylogenetically diverse reductive dehalogenase-homologous genes in deep subseafloor sedimentary metagenomes.</title>
        <authorList>
            <person name="Kawai M."/>
            <person name="Futagami T."/>
            <person name="Toyoda A."/>
            <person name="Takaki Y."/>
            <person name="Nishi S."/>
            <person name="Hori S."/>
            <person name="Arai W."/>
            <person name="Tsubouchi T."/>
            <person name="Morono Y."/>
            <person name="Uchiyama I."/>
            <person name="Ito T."/>
            <person name="Fujiyama A."/>
            <person name="Inagaki F."/>
            <person name="Takami H."/>
        </authorList>
    </citation>
    <scope>NUCLEOTIDE SEQUENCE</scope>
    <source>
        <strain evidence="3">Expedition CK06-06</strain>
    </source>
</reference>
<accession>X1AZQ8</accession>
<sequence>HYKSVNIKEAVNIIKKCHRSSGKPAEQIQSAPTGQTQPPLQAVEQPRSSELTEPEPAPPEQNAAGKRTEQLLSSILEQLKSMQRANMFGEFSIMRLMAGIMQIIVLFCLLVTIWFLMSPTRQDNLVLIALGFAMLFQLMSLTFYIMQGRR</sequence>
<comment type="caution">
    <text evidence="3">The sequence shown here is derived from an EMBL/GenBank/DDBJ whole genome shotgun (WGS) entry which is preliminary data.</text>
</comment>
<dbReference type="EMBL" id="BART01015742">
    <property type="protein sequence ID" value="GAG88215.1"/>
    <property type="molecule type" value="Genomic_DNA"/>
</dbReference>
<proteinExistence type="predicted"/>
<organism evidence="3">
    <name type="scientific">marine sediment metagenome</name>
    <dbReference type="NCBI Taxonomy" id="412755"/>
    <lineage>
        <taxon>unclassified sequences</taxon>
        <taxon>metagenomes</taxon>
        <taxon>ecological metagenomes</taxon>
    </lineage>
</organism>
<feature type="transmembrane region" description="Helical" evidence="2">
    <location>
        <begin position="124"/>
        <end position="146"/>
    </location>
</feature>
<evidence type="ECO:0000313" key="3">
    <source>
        <dbReference type="EMBL" id="GAG88215.1"/>
    </source>
</evidence>
<evidence type="ECO:0000256" key="1">
    <source>
        <dbReference type="SAM" id="MobiDB-lite"/>
    </source>
</evidence>
<feature type="region of interest" description="Disordered" evidence="1">
    <location>
        <begin position="18"/>
        <end position="66"/>
    </location>
</feature>
<dbReference type="AlphaFoldDB" id="X1AZQ8"/>
<evidence type="ECO:0000256" key="2">
    <source>
        <dbReference type="SAM" id="Phobius"/>
    </source>
</evidence>
<feature type="compositionally biased region" description="Polar residues" evidence="1">
    <location>
        <begin position="27"/>
        <end position="39"/>
    </location>
</feature>
<name>X1AZQ8_9ZZZZ</name>